<organism evidence="11 12">
    <name type="scientific">Candidatus Segetimicrobium genomatis</name>
    <dbReference type="NCBI Taxonomy" id="2569760"/>
    <lineage>
        <taxon>Bacteria</taxon>
        <taxon>Bacillati</taxon>
        <taxon>Candidatus Sysuimicrobiota</taxon>
        <taxon>Candidatus Sysuimicrobiia</taxon>
        <taxon>Candidatus Sysuimicrobiales</taxon>
        <taxon>Candidatus Segetimicrobiaceae</taxon>
        <taxon>Candidatus Segetimicrobium</taxon>
    </lineage>
</organism>
<evidence type="ECO:0000256" key="5">
    <source>
        <dbReference type="ARBA" id="ARBA00022692"/>
    </source>
</evidence>
<reference evidence="11 12" key="1">
    <citation type="journal article" date="2019" name="Nat. Microbiol.">
        <title>Mediterranean grassland soil C-N compound turnover is dependent on rainfall and depth, and is mediated by genomically divergent microorganisms.</title>
        <authorList>
            <person name="Diamond S."/>
            <person name="Andeer P.F."/>
            <person name="Li Z."/>
            <person name="Crits-Christoph A."/>
            <person name="Burstein D."/>
            <person name="Anantharaman K."/>
            <person name="Lane K.R."/>
            <person name="Thomas B.C."/>
            <person name="Pan C."/>
            <person name="Northen T.R."/>
            <person name="Banfield J.F."/>
        </authorList>
    </citation>
    <scope>NUCLEOTIDE SEQUENCE [LARGE SCALE GENOMIC DNA]</scope>
    <source>
        <strain evidence="11">NP_1</strain>
    </source>
</reference>
<dbReference type="GO" id="GO:0015740">
    <property type="term" value="P:C4-dicarboxylate transport"/>
    <property type="evidence" value="ECO:0007669"/>
    <property type="project" value="TreeGrafter"/>
</dbReference>
<keyword evidence="4" id="KW-0997">Cell inner membrane</keyword>
<evidence type="ECO:0000313" key="11">
    <source>
        <dbReference type="EMBL" id="TMJ09773.1"/>
    </source>
</evidence>
<comment type="similarity">
    <text evidence="8">Belongs to the TRAP transporter small permease family.</text>
</comment>
<feature type="transmembrane region" description="Helical" evidence="9">
    <location>
        <begin position="135"/>
        <end position="153"/>
    </location>
</feature>
<evidence type="ECO:0000256" key="2">
    <source>
        <dbReference type="ARBA" id="ARBA00022448"/>
    </source>
</evidence>
<dbReference type="PANTHER" id="PTHR35011:SF2">
    <property type="entry name" value="2,3-DIKETO-L-GULONATE TRAP TRANSPORTER SMALL PERMEASE PROTEIN YIAM"/>
    <property type="match status" value="1"/>
</dbReference>
<evidence type="ECO:0000259" key="10">
    <source>
        <dbReference type="Pfam" id="PF04290"/>
    </source>
</evidence>
<dbReference type="InterPro" id="IPR055348">
    <property type="entry name" value="DctQ"/>
</dbReference>
<keyword evidence="2" id="KW-0813">Transport</keyword>
<comment type="subcellular location">
    <subcellularLocation>
        <location evidence="1">Cell inner membrane</location>
        <topology evidence="1">Multi-pass membrane protein</topology>
    </subcellularLocation>
</comment>
<keyword evidence="7 9" id="KW-0472">Membrane</keyword>
<dbReference type="GO" id="GO:0022857">
    <property type="term" value="F:transmembrane transporter activity"/>
    <property type="evidence" value="ECO:0007669"/>
    <property type="project" value="TreeGrafter"/>
</dbReference>
<gene>
    <name evidence="11" type="ORF">E6G98_08645</name>
</gene>
<feature type="transmembrane region" description="Helical" evidence="9">
    <location>
        <begin position="20"/>
        <end position="43"/>
    </location>
</feature>
<sequence length="162" mass="18173">MSGARTAWLSRVSEWLVRALEAYTAVLMLMLAVIVLLGVWFRYVVQRALPWYDEFAEFLLVWLTFYGSALAAHRGAHIGFETLTDSLPPAARRAAAIFAEGVVLFVLIALWRYGWTLAQAASFDTALSIRAVRLSWIYSAIPLSAGLMVLIELRRLAALVRR</sequence>
<dbReference type="EMBL" id="VBAI01000148">
    <property type="protein sequence ID" value="TMJ09773.1"/>
    <property type="molecule type" value="Genomic_DNA"/>
</dbReference>
<dbReference type="Proteomes" id="UP000315217">
    <property type="component" value="Unassembled WGS sequence"/>
</dbReference>
<feature type="transmembrane region" description="Helical" evidence="9">
    <location>
        <begin position="94"/>
        <end position="115"/>
    </location>
</feature>
<proteinExistence type="inferred from homology"/>
<comment type="caution">
    <text evidence="11">The sequence shown here is derived from an EMBL/GenBank/DDBJ whole genome shotgun (WGS) entry which is preliminary data.</text>
</comment>
<dbReference type="PANTHER" id="PTHR35011">
    <property type="entry name" value="2,3-DIKETO-L-GULONATE TRAP TRANSPORTER SMALL PERMEASE PROTEIN YIAM"/>
    <property type="match status" value="1"/>
</dbReference>
<feature type="domain" description="Tripartite ATP-independent periplasmic transporters DctQ component" evidence="10">
    <location>
        <begin position="31"/>
        <end position="161"/>
    </location>
</feature>
<dbReference type="GO" id="GO:0005886">
    <property type="term" value="C:plasma membrane"/>
    <property type="evidence" value="ECO:0007669"/>
    <property type="project" value="UniProtKB-SubCell"/>
</dbReference>
<evidence type="ECO:0000256" key="8">
    <source>
        <dbReference type="ARBA" id="ARBA00038436"/>
    </source>
</evidence>
<dbReference type="Pfam" id="PF04290">
    <property type="entry name" value="DctQ"/>
    <property type="match status" value="1"/>
</dbReference>
<dbReference type="InterPro" id="IPR007387">
    <property type="entry name" value="TRAP_DctQ"/>
</dbReference>
<accession>A0A537LP51</accession>
<evidence type="ECO:0000256" key="1">
    <source>
        <dbReference type="ARBA" id="ARBA00004429"/>
    </source>
</evidence>
<feature type="transmembrane region" description="Helical" evidence="9">
    <location>
        <begin position="55"/>
        <end position="73"/>
    </location>
</feature>
<keyword evidence="3" id="KW-1003">Cell membrane</keyword>
<evidence type="ECO:0000256" key="7">
    <source>
        <dbReference type="ARBA" id="ARBA00023136"/>
    </source>
</evidence>
<keyword evidence="5 9" id="KW-0812">Transmembrane</keyword>
<protein>
    <submittedName>
        <fullName evidence="11">TRAP transporter small permease</fullName>
    </submittedName>
</protein>
<keyword evidence="6 9" id="KW-1133">Transmembrane helix</keyword>
<evidence type="ECO:0000256" key="9">
    <source>
        <dbReference type="SAM" id="Phobius"/>
    </source>
</evidence>
<evidence type="ECO:0000256" key="4">
    <source>
        <dbReference type="ARBA" id="ARBA00022519"/>
    </source>
</evidence>
<evidence type="ECO:0000313" key="12">
    <source>
        <dbReference type="Proteomes" id="UP000315217"/>
    </source>
</evidence>
<evidence type="ECO:0000256" key="6">
    <source>
        <dbReference type="ARBA" id="ARBA00022989"/>
    </source>
</evidence>
<name>A0A537LP51_9BACT</name>
<evidence type="ECO:0000256" key="3">
    <source>
        <dbReference type="ARBA" id="ARBA00022475"/>
    </source>
</evidence>
<dbReference type="AlphaFoldDB" id="A0A537LP51"/>